<keyword evidence="3" id="KW-1185">Reference proteome</keyword>
<accession>G3VWL6</accession>
<evidence type="ECO:0000256" key="1">
    <source>
        <dbReference type="SAM" id="MobiDB-lite"/>
    </source>
</evidence>
<dbReference type="HOGENOM" id="CLU_578650_0_0_1"/>
<protein>
    <submittedName>
        <fullName evidence="2">Meiotic kinetochore factor</fullName>
    </submittedName>
</protein>
<dbReference type="Proteomes" id="UP000007648">
    <property type="component" value="Unassembled WGS sequence"/>
</dbReference>
<reference evidence="2" key="2">
    <citation type="submission" date="2025-08" db="UniProtKB">
        <authorList>
            <consortium name="Ensembl"/>
        </authorList>
    </citation>
    <scope>IDENTIFICATION</scope>
</reference>
<organism evidence="2 3">
    <name type="scientific">Sarcophilus harrisii</name>
    <name type="common">Tasmanian devil</name>
    <name type="synonym">Sarcophilus laniarius</name>
    <dbReference type="NCBI Taxonomy" id="9305"/>
    <lineage>
        <taxon>Eukaryota</taxon>
        <taxon>Metazoa</taxon>
        <taxon>Chordata</taxon>
        <taxon>Craniata</taxon>
        <taxon>Vertebrata</taxon>
        <taxon>Euteleostomi</taxon>
        <taxon>Mammalia</taxon>
        <taxon>Metatheria</taxon>
        <taxon>Dasyuromorphia</taxon>
        <taxon>Dasyuridae</taxon>
        <taxon>Sarcophilus</taxon>
    </lineage>
</organism>
<dbReference type="GO" id="GO:0000776">
    <property type="term" value="C:kinetochore"/>
    <property type="evidence" value="ECO:0007669"/>
    <property type="project" value="InterPro"/>
</dbReference>
<dbReference type="GO" id="GO:0051754">
    <property type="term" value="P:meiotic sister chromatid cohesion, centromeric"/>
    <property type="evidence" value="ECO:0007669"/>
    <property type="project" value="InterPro"/>
</dbReference>
<proteinExistence type="predicted"/>
<dbReference type="PANTHER" id="PTHR38006">
    <property type="entry name" value="MEIOSIS-SPECIFIC KINETOCHORE PROTEIN"/>
    <property type="match status" value="1"/>
</dbReference>
<reference evidence="2 3" key="1">
    <citation type="journal article" date="2011" name="Proc. Natl. Acad. Sci. U.S.A.">
        <title>Genetic diversity and population structure of the endangered marsupial Sarcophilus harrisii (Tasmanian devil).</title>
        <authorList>
            <person name="Miller W."/>
            <person name="Hayes V.M."/>
            <person name="Ratan A."/>
            <person name="Petersen D.C."/>
            <person name="Wittekindt N.E."/>
            <person name="Miller J."/>
            <person name="Walenz B."/>
            <person name="Knight J."/>
            <person name="Qi J."/>
            <person name="Zhao F."/>
            <person name="Wang Q."/>
            <person name="Bedoya-Reina O.C."/>
            <person name="Katiyar N."/>
            <person name="Tomsho L.P."/>
            <person name="Kasson L.M."/>
            <person name="Hardie R.A."/>
            <person name="Woodbridge P."/>
            <person name="Tindall E.A."/>
            <person name="Bertelsen M.F."/>
            <person name="Dixon D."/>
            <person name="Pyecroft S."/>
            <person name="Helgen K.M."/>
            <person name="Lesk A.M."/>
            <person name="Pringle T.H."/>
            <person name="Patterson N."/>
            <person name="Zhang Y."/>
            <person name="Kreiss A."/>
            <person name="Woods G.M."/>
            <person name="Jones M.E."/>
            <person name="Schuster S.C."/>
        </authorList>
    </citation>
    <scope>NUCLEOTIDE SEQUENCE [LARGE SCALE GENOMIC DNA]</scope>
</reference>
<sequence>MGPPGCSIRLLHKAPPWPPRIQALPLHRELLRVLAVPPGADLSAPMWPQRTYARRPRRPAGRLNHTPPPPGLCRGLPEPQSRDAPGRGSKGKLQMKILPKLKENVEATQLYENPTTEYGMQLNVAHQKNLQKSHINEDAKNKNSFALKESMTDLQSESNPVNTQISSCITSSSDISLSLLRSDMDFCLETTSFEDSLSSLSSPEIFRGGEFSDINDSTTEDYLKYKNSTFLDASRAVAIENMQQFSHLSAILDNSICKILPETEKTPDIMIKQTNFCVPVGKKKRGFLTSSPSSDTGSFEINLSPVQKLSSEGELNPNTSNYVYSDEIVPASSLEEEKDSWESQSIASEMCCIIKSSPGNECGKILCCCSKRVSKDMITEPVDKERLKIRARMNTTEKTEVKWREEVIEPRDQVRELIWQTNSFVSIAEKNMKLLRCSPSTETGNFEAPCLISEMCCIVKTSPQIIYTKKPRCLPKGMSKDMVKKQVGVEKLKTKARINPIKESSSQWREKMMKSKAQLERAITAKIPCITTEMCCIVKTSPRIRCMKMPCCPSKRVSKVRKRLCKNEILQMYVQAGLMTICLL</sequence>
<dbReference type="STRING" id="9305.ENSSHAP00000007571"/>
<evidence type="ECO:0000313" key="2">
    <source>
        <dbReference type="Ensembl" id="ENSSHAP00000007571.2"/>
    </source>
</evidence>
<dbReference type="GeneTree" id="ENSGT00390000016270"/>
<name>G3VWL6_SARHA</name>
<dbReference type="GO" id="GO:0016321">
    <property type="term" value="P:female meiosis chromosome segregation"/>
    <property type="evidence" value="ECO:0007669"/>
    <property type="project" value="TreeGrafter"/>
</dbReference>
<dbReference type="GO" id="GO:0045143">
    <property type="term" value="P:homologous chromosome segregation"/>
    <property type="evidence" value="ECO:0007669"/>
    <property type="project" value="TreeGrafter"/>
</dbReference>
<feature type="region of interest" description="Disordered" evidence="1">
    <location>
        <begin position="48"/>
        <end position="94"/>
    </location>
</feature>
<dbReference type="FunCoup" id="G3VWL6">
    <property type="interactions" value="17"/>
</dbReference>
<dbReference type="GO" id="GO:0010789">
    <property type="term" value="P:meiotic sister chromatid cohesion involved in meiosis I"/>
    <property type="evidence" value="ECO:0007669"/>
    <property type="project" value="TreeGrafter"/>
</dbReference>
<dbReference type="eggNOG" id="ENOG502S9GN">
    <property type="taxonomic scope" value="Eukaryota"/>
</dbReference>
<dbReference type="PANTHER" id="PTHR38006:SF1">
    <property type="entry name" value="MEIOSIS-SPECIFIC KINETOCHORE PROTEIN"/>
    <property type="match status" value="1"/>
</dbReference>
<gene>
    <name evidence="2" type="primary">MEIKIN</name>
</gene>
<reference evidence="2" key="3">
    <citation type="submission" date="2025-09" db="UniProtKB">
        <authorList>
            <consortium name="Ensembl"/>
        </authorList>
    </citation>
    <scope>IDENTIFICATION</scope>
</reference>
<dbReference type="AlphaFoldDB" id="G3VWL6"/>
<evidence type="ECO:0000313" key="3">
    <source>
        <dbReference type="Proteomes" id="UP000007648"/>
    </source>
</evidence>
<dbReference type="InterPro" id="IPR034545">
    <property type="entry name" value="Meikin"/>
</dbReference>
<dbReference type="GO" id="GO:0007060">
    <property type="term" value="P:male meiosis chromosome segregation"/>
    <property type="evidence" value="ECO:0007669"/>
    <property type="project" value="TreeGrafter"/>
</dbReference>
<dbReference type="InParanoid" id="G3VWL6"/>
<dbReference type="Ensembl" id="ENSSHAT00000007634.2">
    <property type="protein sequence ID" value="ENSSHAP00000007571.2"/>
    <property type="gene ID" value="ENSSHAG00000006580.2"/>
</dbReference>